<dbReference type="SUPFAM" id="SSF55729">
    <property type="entry name" value="Acyl-CoA N-acyltransferases (Nat)"/>
    <property type="match status" value="1"/>
</dbReference>
<sequence length="206" mass="22724">MEISVCGPADVALLDRHIASPGTLSFRARRFARQQRGESTCLLAWLEGRPVGHVEMRWLGCDAPAVRTARPGCPEINGLGVWPEELRSRGIGTALVRAAEGLARERGIATVGMGVAKDNPRAAALYARLGYQPLIDYLDRWSYEGPDGALRDCVDACAFLVKDLVRPALRNGRKPRCNEHPPSRQTRNDHADTRKVAAFHQQRHSP</sequence>
<dbReference type="Proteomes" id="UP001596263">
    <property type="component" value="Unassembled WGS sequence"/>
</dbReference>
<dbReference type="RefSeq" id="WP_380863166.1">
    <property type="nucleotide sequence ID" value="NZ_JBHSKM010000043.1"/>
</dbReference>
<name>A0ABW0CU11_STRCD</name>
<proteinExistence type="predicted"/>
<keyword evidence="1 5" id="KW-0808">Transferase</keyword>
<organism evidence="5 6">
    <name type="scientific">Streptomyces coerulescens</name>
    <dbReference type="NCBI Taxonomy" id="29304"/>
    <lineage>
        <taxon>Bacteria</taxon>
        <taxon>Bacillati</taxon>
        <taxon>Actinomycetota</taxon>
        <taxon>Actinomycetes</taxon>
        <taxon>Kitasatosporales</taxon>
        <taxon>Streptomycetaceae</taxon>
        <taxon>Streptomyces</taxon>
    </lineage>
</organism>
<protein>
    <submittedName>
        <fullName evidence="5">GNAT family N-acetyltransferase</fullName>
        <ecNumber evidence="5">2.3.-.-</ecNumber>
    </submittedName>
</protein>
<evidence type="ECO:0000256" key="3">
    <source>
        <dbReference type="SAM" id="MobiDB-lite"/>
    </source>
</evidence>
<dbReference type="InterPro" id="IPR050832">
    <property type="entry name" value="Bact_Acetyltransf"/>
</dbReference>
<comment type="caution">
    <text evidence="5">The sequence shown here is derived from an EMBL/GenBank/DDBJ whole genome shotgun (WGS) entry which is preliminary data.</text>
</comment>
<dbReference type="InterPro" id="IPR016181">
    <property type="entry name" value="Acyl_CoA_acyltransferase"/>
</dbReference>
<feature type="domain" description="N-acetyltransferase" evidence="4">
    <location>
        <begin position="1"/>
        <end position="146"/>
    </location>
</feature>
<evidence type="ECO:0000256" key="2">
    <source>
        <dbReference type="ARBA" id="ARBA00023315"/>
    </source>
</evidence>
<evidence type="ECO:0000313" key="6">
    <source>
        <dbReference type="Proteomes" id="UP001596263"/>
    </source>
</evidence>
<dbReference type="Gene3D" id="3.40.630.30">
    <property type="match status" value="1"/>
</dbReference>
<gene>
    <name evidence="5" type="ORF">ACFPQ9_36835</name>
</gene>
<dbReference type="PANTHER" id="PTHR43877">
    <property type="entry name" value="AMINOALKYLPHOSPHONATE N-ACETYLTRANSFERASE-RELATED-RELATED"/>
    <property type="match status" value="1"/>
</dbReference>
<dbReference type="EMBL" id="JBHSKM010000043">
    <property type="protein sequence ID" value="MFC5219424.1"/>
    <property type="molecule type" value="Genomic_DNA"/>
</dbReference>
<feature type="region of interest" description="Disordered" evidence="3">
    <location>
        <begin position="171"/>
        <end position="206"/>
    </location>
</feature>
<dbReference type="PROSITE" id="PS51186">
    <property type="entry name" value="GNAT"/>
    <property type="match status" value="1"/>
</dbReference>
<evidence type="ECO:0000256" key="1">
    <source>
        <dbReference type="ARBA" id="ARBA00022679"/>
    </source>
</evidence>
<evidence type="ECO:0000313" key="5">
    <source>
        <dbReference type="EMBL" id="MFC5219424.1"/>
    </source>
</evidence>
<keyword evidence="6" id="KW-1185">Reference proteome</keyword>
<evidence type="ECO:0000259" key="4">
    <source>
        <dbReference type="PROSITE" id="PS51186"/>
    </source>
</evidence>
<dbReference type="EC" id="2.3.-.-" evidence="5"/>
<dbReference type="Pfam" id="PF00583">
    <property type="entry name" value="Acetyltransf_1"/>
    <property type="match status" value="1"/>
</dbReference>
<feature type="compositionally biased region" description="Basic and acidic residues" evidence="3">
    <location>
        <begin position="176"/>
        <end position="195"/>
    </location>
</feature>
<dbReference type="GO" id="GO:0016746">
    <property type="term" value="F:acyltransferase activity"/>
    <property type="evidence" value="ECO:0007669"/>
    <property type="project" value="UniProtKB-KW"/>
</dbReference>
<keyword evidence="2 5" id="KW-0012">Acyltransferase</keyword>
<reference evidence="6" key="1">
    <citation type="journal article" date="2019" name="Int. J. Syst. Evol. Microbiol.">
        <title>The Global Catalogue of Microorganisms (GCM) 10K type strain sequencing project: providing services to taxonomists for standard genome sequencing and annotation.</title>
        <authorList>
            <consortium name="The Broad Institute Genomics Platform"/>
            <consortium name="The Broad Institute Genome Sequencing Center for Infectious Disease"/>
            <person name="Wu L."/>
            <person name="Ma J."/>
        </authorList>
    </citation>
    <scope>NUCLEOTIDE SEQUENCE [LARGE SCALE GENOMIC DNA]</scope>
    <source>
        <strain evidence="6">KCTC 42586</strain>
    </source>
</reference>
<dbReference type="CDD" id="cd04301">
    <property type="entry name" value="NAT_SF"/>
    <property type="match status" value="1"/>
</dbReference>
<dbReference type="InterPro" id="IPR000182">
    <property type="entry name" value="GNAT_dom"/>
</dbReference>
<accession>A0ABW0CU11</accession>